<feature type="domain" description="AAA" evidence="1">
    <location>
        <begin position="26"/>
        <end position="143"/>
    </location>
</feature>
<dbReference type="SUPFAM" id="SSF52540">
    <property type="entry name" value="P-loop containing nucleoside triphosphate hydrolases"/>
    <property type="match status" value="1"/>
</dbReference>
<sequence length="399" mass="47380">MQKNGIKYIMLKNRYLIKYILEDLSEKMVFVGGPRQVGKTTLAREFVAKHFQKTGYYNWDSRTDRRKIMQSNWPGNAELIILDEIHKYKEWKSFVKGEYDTLKEKYKFMITGSARLDIYRKGGDSMLGRYHYYRLHPFSMAELTGKLSAVSIFKEIPVSSKDEKDTFLSLDKFGGFPEPFIKQNMRTLRRWHNKKNEQLFREDIRDIEPVRDIVSMKLLGDMLPERSGALLSINSLREDIEISHRAVTNWLNILESFYYCFRIYPYVGKNYRSLKKESKLYLWDWSEIINESARFENCVASHLLKLVHFLQDYEGYKAGLYFLRNVDKKEVDFLVTIDEKPWFSVEVKLNDISVSPHLHYFRNKLNILYSYQVVKKSGIDRFINKIRVVSADRFLSGLI</sequence>
<dbReference type="AlphaFoldDB" id="A0A8J6N7A8"/>
<dbReference type="InterPro" id="IPR025420">
    <property type="entry name" value="DUF4143"/>
</dbReference>
<dbReference type="PANTHER" id="PTHR43566">
    <property type="entry name" value="CONSERVED PROTEIN"/>
    <property type="match status" value="1"/>
</dbReference>
<dbReference type="Proteomes" id="UP000603545">
    <property type="component" value="Unassembled WGS sequence"/>
</dbReference>
<comment type="caution">
    <text evidence="3">The sequence shown here is derived from an EMBL/GenBank/DDBJ whole genome shotgun (WGS) entry which is preliminary data.</text>
</comment>
<accession>A0A8J6N7A8</accession>
<reference evidence="3 4" key="1">
    <citation type="submission" date="2020-08" db="EMBL/GenBank/DDBJ databases">
        <title>Bridging the membrane lipid divide: bacteria of the FCB group superphylum have the potential to synthesize archaeal ether lipids.</title>
        <authorList>
            <person name="Villanueva L."/>
            <person name="Von Meijenfeldt F.A.B."/>
            <person name="Westbye A.B."/>
            <person name="Yadav S."/>
            <person name="Hopmans E.C."/>
            <person name="Dutilh B.E."/>
            <person name="Sinninghe Damste J.S."/>
        </authorList>
    </citation>
    <scope>NUCLEOTIDE SEQUENCE [LARGE SCALE GENOMIC DNA]</scope>
    <source>
        <strain evidence="3">NIOZ-UU82</strain>
    </source>
</reference>
<dbReference type="Pfam" id="PF13635">
    <property type="entry name" value="DUF4143"/>
    <property type="match status" value="1"/>
</dbReference>
<dbReference type="Pfam" id="PF13173">
    <property type="entry name" value="AAA_14"/>
    <property type="match status" value="1"/>
</dbReference>
<organism evidence="3 4">
    <name type="scientific">Candidatus Desulfaltia bathyphila</name>
    <dbReference type="NCBI Taxonomy" id="2841697"/>
    <lineage>
        <taxon>Bacteria</taxon>
        <taxon>Pseudomonadati</taxon>
        <taxon>Thermodesulfobacteriota</taxon>
        <taxon>Desulfobacteria</taxon>
        <taxon>Desulfobacterales</taxon>
        <taxon>Desulfobacterales incertae sedis</taxon>
        <taxon>Candidatus Desulfaltia</taxon>
    </lineage>
</organism>
<feature type="domain" description="DUF4143" evidence="2">
    <location>
        <begin position="202"/>
        <end position="349"/>
    </location>
</feature>
<proteinExistence type="predicted"/>
<dbReference type="GO" id="GO:0005524">
    <property type="term" value="F:ATP binding"/>
    <property type="evidence" value="ECO:0007669"/>
    <property type="project" value="UniProtKB-KW"/>
</dbReference>
<dbReference type="PANTHER" id="PTHR43566:SF1">
    <property type="entry name" value="AAA+ ATPASE DOMAIN-CONTAINING PROTEIN"/>
    <property type="match status" value="1"/>
</dbReference>
<gene>
    <name evidence="3" type="ORF">H8E80_07705</name>
</gene>
<evidence type="ECO:0000259" key="1">
    <source>
        <dbReference type="Pfam" id="PF13173"/>
    </source>
</evidence>
<evidence type="ECO:0000313" key="4">
    <source>
        <dbReference type="Proteomes" id="UP000603545"/>
    </source>
</evidence>
<evidence type="ECO:0000313" key="3">
    <source>
        <dbReference type="EMBL" id="MBC8199912.1"/>
    </source>
</evidence>
<keyword evidence="3" id="KW-0067">ATP-binding</keyword>
<dbReference type="InterPro" id="IPR027417">
    <property type="entry name" value="P-loop_NTPase"/>
</dbReference>
<name>A0A8J6N7A8_9BACT</name>
<keyword evidence="3" id="KW-0547">Nucleotide-binding</keyword>
<dbReference type="InterPro" id="IPR041682">
    <property type="entry name" value="AAA_14"/>
</dbReference>
<dbReference type="EMBL" id="JACNLL010000069">
    <property type="protein sequence ID" value="MBC8199912.1"/>
    <property type="molecule type" value="Genomic_DNA"/>
</dbReference>
<protein>
    <submittedName>
        <fullName evidence="3">ATP-binding protein</fullName>
    </submittedName>
</protein>
<evidence type="ECO:0000259" key="2">
    <source>
        <dbReference type="Pfam" id="PF13635"/>
    </source>
</evidence>